<gene>
    <name evidence="2" type="ORF">DLK05_11610</name>
</gene>
<protein>
    <submittedName>
        <fullName evidence="2">DUF4296 domain-containing protein</fullName>
    </submittedName>
</protein>
<feature type="domain" description="DUF4296" evidence="1">
    <location>
        <begin position="29"/>
        <end position="110"/>
    </location>
</feature>
<name>A0A434ATE9_9BACT</name>
<dbReference type="RefSeq" id="WP_127344139.1">
    <property type="nucleotide sequence ID" value="NZ_RJJX01000016.1"/>
</dbReference>
<reference evidence="2 3" key="1">
    <citation type="submission" date="2018-11" db="EMBL/GenBank/DDBJ databases">
        <title>Parancylomarina longa gen. nov., sp. nov., isolated from sediments of southern Okinawa.</title>
        <authorList>
            <person name="Fu T."/>
        </authorList>
    </citation>
    <scope>NUCLEOTIDE SEQUENCE [LARGE SCALE GENOMIC DNA]</scope>
    <source>
        <strain evidence="2 3">T3-2 S1-C</strain>
    </source>
</reference>
<keyword evidence="3" id="KW-1185">Reference proteome</keyword>
<proteinExistence type="predicted"/>
<dbReference type="InterPro" id="IPR025381">
    <property type="entry name" value="DUF4296"/>
</dbReference>
<dbReference type="EMBL" id="RJJX01000016">
    <property type="protein sequence ID" value="RUT77708.1"/>
    <property type="molecule type" value="Genomic_DNA"/>
</dbReference>
<dbReference type="OrthoDB" id="678784at2"/>
<comment type="caution">
    <text evidence="2">The sequence shown here is derived from an EMBL/GenBank/DDBJ whole genome shotgun (WGS) entry which is preliminary data.</text>
</comment>
<evidence type="ECO:0000313" key="2">
    <source>
        <dbReference type="EMBL" id="RUT77708.1"/>
    </source>
</evidence>
<organism evidence="2 3">
    <name type="scientific">Ancylomarina longa</name>
    <dbReference type="NCBI Taxonomy" id="2487017"/>
    <lineage>
        <taxon>Bacteria</taxon>
        <taxon>Pseudomonadati</taxon>
        <taxon>Bacteroidota</taxon>
        <taxon>Bacteroidia</taxon>
        <taxon>Marinilabiliales</taxon>
        <taxon>Marinifilaceae</taxon>
        <taxon>Ancylomarina</taxon>
    </lineage>
</organism>
<sequence length="276" mass="32677">MSKILIVGFCLSVFLCISCKKEMVKKPKLSEDEFTKMLIDIHIGDGTMTAENIYRSGQNYRPSYYYNSIYQKYNITAAQFDSCVHYYSLNTVKYTKIYDKIIDSLNRLETKLRIELKKTKLEQDTVNLWKKRQDWKVPAQGRPIFNFSIPIREKGIYTIRAKIKVYKGDQTYDPRMEAYFWKKDTVNGQSVKFDPKKIVKDSEFHEYEIQMEYPDSTYTQLRGNIFANSNDLPQFTQHYEIKDILIFNPQIKPDTVNLESEELRLLDRAPEDVRVP</sequence>
<dbReference type="AlphaFoldDB" id="A0A434ATE9"/>
<evidence type="ECO:0000313" key="3">
    <source>
        <dbReference type="Proteomes" id="UP000282985"/>
    </source>
</evidence>
<dbReference type="Pfam" id="PF14129">
    <property type="entry name" value="DUF4296"/>
    <property type="match status" value="1"/>
</dbReference>
<dbReference type="Proteomes" id="UP000282985">
    <property type="component" value="Unassembled WGS sequence"/>
</dbReference>
<evidence type="ECO:0000259" key="1">
    <source>
        <dbReference type="Pfam" id="PF14129"/>
    </source>
</evidence>
<accession>A0A434ATE9</accession>